<protein>
    <submittedName>
        <fullName evidence="2">TraB/GumN family protein</fullName>
    </submittedName>
</protein>
<keyword evidence="3" id="KW-1185">Reference proteome</keyword>
<feature type="chain" id="PRO_5026215285" evidence="1">
    <location>
        <begin position="23"/>
        <end position="285"/>
    </location>
</feature>
<dbReference type="CDD" id="cd14789">
    <property type="entry name" value="Tiki"/>
    <property type="match status" value="1"/>
</dbReference>
<dbReference type="KEGG" id="mgel:G5B37_10620"/>
<gene>
    <name evidence="2" type="ORF">G5B37_10620</name>
</gene>
<accession>A0A6G6GND2</accession>
<dbReference type="Proteomes" id="UP000505306">
    <property type="component" value="Chromosome"/>
</dbReference>
<reference evidence="2 3" key="1">
    <citation type="submission" date="2020-02" db="EMBL/GenBank/DDBJ databases">
        <title>Complete genome sequence of Flavobacteriaceae bacterium.</title>
        <authorList>
            <person name="Kim S.-J."/>
            <person name="Kim Y.-S."/>
            <person name="Kim K.-H."/>
        </authorList>
    </citation>
    <scope>NUCLEOTIDE SEQUENCE [LARGE SCALE GENOMIC DNA]</scope>
    <source>
        <strain evidence="2 3">RR4-40</strain>
    </source>
</reference>
<proteinExistence type="predicted"/>
<evidence type="ECO:0000313" key="2">
    <source>
        <dbReference type="EMBL" id="QIE60000.1"/>
    </source>
</evidence>
<name>A0A6G6GND2_9FLAO</name>
<feature type="signal peptide" evidence="1">
    <location>
        <begin position="1"/>
        <end position="22"/>
    </location>
</feature>
<dbReference type="PANTHER" id="PTHR40590:SF1">
    <property type="entry name" value="CYTOPLASMIC PROTEIN"/>
    <property type="match status" value="1"/>
</dbReference>
<dbReference type="InterPro" id="IPR047111">
    <property type="entry name" value="YbaP-like"/>
</dbReference>
<dbReference type="PANTHER" id="PTHR40590">
    <property type="entry name" value="CYTOPLASMIC PROTEIN-RELATED"/>
    <property type="match status" value="1"/>
</dbReference>
<dbReference type="EMBL" id="CP049057">
    <property type="protein sequence ID" value="QIE60000.1"/>
    <property type="molecule type" value="Genomic_DNA"/>
</dbReference>
<dbReference type="RefSeq" id="WP_164680012.1">
    <property type="nucleotide sequence ID" value="NZ_CP049057.1"/>
</dbReference>
<dbReference type="InterPro" id="IPR002816">
    <property type="entry name" value="TraB/PrgY/GumN_fam"/>
</dbReference>
<keyword evidence="1" id="KW-0732">Signal</keyword>
<dbReference type="AlphaFoldDB" id="A0A6G6GND2"/>
<evidence type="ECO:0000313" key="3">
    <source>
        <dbReference type="Proteomes" id="UP000505306"/>
    </source>
</evidence>
<organism evidence="2 3">
    <name type="scientific">Rasiella rasia</name>
    <dbReference type="NCBI Taxonomy" id="2744027"/>
    <lineage>
        <taxon>Bacteria</taxon>
        <taxon>Pseudomonadati</taxon>
        <taxon>Bacteroidota</taxon>
        <taxon>Flavobacteriia</taxon>
        <taxon>Flavobacteriales</taxon>
        <taxon>Flavobacteriaceae</taxon>
        <taxon>Rasiella</taxon>
    </lineage>
</organism>
<dbReference type="Pfam" id="PF01963">
    <property type="entry name" value="TraB_PrgY_gumN"/>
    <property type="match status" value="1"/>
</dbReference>
<sequence>MKNLRNYIALIITLLAVSTTFAQENEKSLLWKIEGNGIKTSYIFGTFHMLPKRDFIIKEKVKSAFETTSVTVLELDMDDPTFQTEMINNAMIKDGKTINEFMDADEYSIIDKYLTEKMGVGLAQFKSFKPLMVSSAVMMAFIGNDVASYEASLIGLTKEQNREIKGLETVAEQMNIFDEQPYDEQLDDIVKLLKEEGMLEMFNAMISHYKNEDIDELYNYMGTFYNQEQLDRMLHIRNQNWIPKIGTYSKEKAAFYGVGAGHLGGAKGVINLLREAGYTVTPILD</sequence>
<evidence type="ECO:0000256" key="1">
    <source>
        <dbReference type="SAM" id="SignalP"/>
    </source>
</evidence>